<evidence type="ECO:0000313" key="2">
    <source>
        <dbReference type="Proteomes" id="UP000198211"/>
    </source>
</evidence>
<dbReference type="OrthoDB" id="126027at2759"/>
<accession>A0A225WGF6</accession>
<evidence type="ECO:0000313" key="1">
    <source>
        <dbReference type="EMBL" id="OWZ16602.1"/>
    </source>
</evidence>
<sequence length="506" mass="57486">MRVVTQRRMTTDLTRTYPFGVFDKGGEDASVSSRTIHDLSYPKGDFINDYTDPTSNLKPEYHHCDAVASEILHAKREHPEVEVEIMTGDVASAFRNISIHSNSAYLVAGWIEEKNGIIIALSVPFGWTGSPGFYEIVGGAVSHVHGCHYNDANPIGFFNYYWVDDHINVAANVGRILNDLDRSLRFAMGAILGAGGINDENFTPWATRQRVLGLEFDSTAELVRMPQTKIDKARRILVAVYAVTVLSCKAYRPLLDSLRQLATCIRAARSFLRRLRIRERHLHRFESDTVFDEMKQDLFWWWQVLHRPQLNGVSITIKRRLYGIFQPTTTPRHHIEVDASDFGLCALDITAEHALMYRYTPTEIGLITDCKGDAPNSFDINYRELLSCAFAVHAWGPRWVSDSHDNRRPRHVHFRVDNMSAVACWWETTYRIWFSASHVAGVDNVRADADSRLSANQSHATLFSSLTSGWTQYPATVDVQGLTDIWRHISELTPLPIPRTTNLNDH</sequence>
<dbReference type="PANTHER" id="PTHR33050:SF7">
    <property type="entry name" value="RIBONUCLEASE H"/>
    <property type="match status" value="1"/>
</dbReference>
<dbReference type="EMBL" id="NBNE01000904">
    <property type="protein sequence ID" value="OWZ16602.1"/>
    <property type="molecule type" value="Genomic_DNA"/>
</dbReference>
<comment type="caution">
    <text evidence="1">The sequence shown here is derived from an EMBL/GenBank/DDBJ whole genome shotgun (WGS) entry which is preliminary data.</text>
</comment>
<name>A0A225WGF6_9STRA</name>
<dbReference type="PANTHER" id="PTHR33050">
    <property type="entry name" value="REVERSE TRANSCRIPTASE DOMAIN-CONTAINING PROTEIN"/>
    <property type="match status" value="1"/>
</dbReference>
<dbReference type="SUPFAM" id="SSF56672">
    <property type="entry name" value="DNA/RNA polymerases"/>
    <property type="match status" value="1"/>
</dbReference>
<protein>
    <recommendedName>
        <fullName evidence="3">Reverse transcriptase</fullName>
    </recommendedName>
</protein>
<dbReference type="CDD" id="cd09275">
    <property type="entry name" value="RNase_HI_RT_DIRS1"/>
    <property type="match status" value="1"/>
</dbReference>
<dbReference type="Proteomes" id="UP000198211">
    <property type="component" value="Unassembled WGS sequence"/>
</dbReference>
<organism evidence="1 2">
    <name type="scientific">Phytophthora megakarya</name>
    <dbReference type="NCBI Taxonomy" id="4795"/>
    <lineage>
        <taxon>Eukaryota</taxon>
        <taxon>Sar</taxon>
        <taxon>Stramenopiles</taxon>
        <taxon>Oomycota</taxon>
        <taxon>Peronosporomycetes</taxon>
        <taxon>Peronosporales</taxon>
        <taxon>Peronosporaceae</taxon>
        <taxon>Phytophthora</taxon>
    </lineage>
</organism>
<evidence type="ECO:0008006" key="3">
    <source>
        <dbReference type="Google" id="ProtNLM"/>
    </source>
</evidence>
<reference evidence="2" key="1">
    <citation type="submission" date="2017-03" db="EMBL/GenBank/DDBJ databases">
        <title>Phytopthora megakarya and P. palmivora, two closely related causual agents of cacao black pod achieved similar genome size and gene model numbers by different mechanisms.</title>
        <authorList>
            <person name="Ali S."/>
            <person name="Shao J."/>
            <person name="Larry D.J."/>
            <person name="Kronmiller B."/>
            <person name="Shen D."/>
            <person name="Strem M.D."/>
            <person name="Melnick R.L."/>
            <person name="Guiltinan M.J."/>
            <person name="Tyler B.M."/>
            <person name="Meinhardt L.W."/>
            <person name="Bailey B.A."/>
        </authorList>
    </citation>
    <scope>NUCLEOTIDE SEQUENCE [LARGE SCALE GENOMIC DNA]</scope>
    <source>
        <strain evidence="2">zdho120</strain>
    </source>
</reference>
<keyword evidence="2" id="KW-1185">Reference proteome</keyword>
<dbReference type="InterPro" id="IPR043502">
    <property type="entry name" value="DNA/RNA_pol_sf"/>
</dbReference>
<dbReference type="InterPro" id="IPR052055">
    <property type="entry name" value="Hepadnavirus_pol/RT"/>
</dbReference>
<dbReference type="AlphaFoldDB" id="A0A225WGF6"/>
<gene>
    <name evidence="1" type="ORF">PHMEG_0009586</name>
</gene>
<proteinExistence type="predicted"/>